<keyword evidence="10" id="KW-1185">Reference proteome</keyword>
<dbReference type="PROSITE" id="PS50928">
    <property type="entry name" value="ABC_TM1"/>
    <property type="match status" value="1"/>
</dbReference>
<dbReference type="STRING" id="1033810.HLPCO_002299"/>
<dbReference type="EMBL" id="AFNU02000009">
    <property type="protein sequence ID" value="ERJ11598.1"/>
    <property type="molecule type" value="Genomic_DNA"/>
</dbReference>
<feature type="domain" description="ABC transmembrane type-1" evidence="8">
    <location>
        <begin position="101"/>
        <end position="311"/>
    </location>
</feature>
<evidence type="ECO:0000256" key="6">
    <source>
        <dbReference type="ARBA" id="ARBA00023136"/>
    </source>
</evidence>
<feature type="transmembrane region" description="Helical" evidence="7">
    <location>
        <begin position="136"/>
        <end position="159"/>
    </location>
</feature>
<comment type="similarity">
    <text evidence="7">Belongs to the binding-protein-dependent transport system permease family.</text>
</comment>
<dbReference type="InterPro" id="IPR000515">
    <property type="entry name" value="MetI-like"/>
</dbReference>
<name>U2E8Y0_9MOLU</name>
<organism evidence="9 10">
    <name type="scientific">Haloplasma contractile SSD-17B</name>
    <dbReference type="NCBI Taxonomy" id="1033810"/>
    <lineage>
        <taxon>Bacteria</taxon>
        <taxon>Bacillati</taxon>
        <taxon>Mycoplasmatota</taxon>
        <taxon>Mollicutes</taxon>
        <taxon>Haloplasmatales</taxon>
        <taxon>Haloplasmataceae</taxon>
        <taxon>Haloplasma</taxon>
    </lineage>
</organism>
<protein>
    <submittedName>
        <fullName evidence="9">Binding-protein-dependent transport systems inner membrane component</fullName>
    </submittedName>
</protein>
<keyword evidence="4 7" id="KW-0812">Transmembrane</keyword>
<dbReference type="RefSeq" id="WP_008825463.1">
    <property type="nucleotide sequence ID" value="NZ_AFNU02000009.1"/>
</dbReference>
<reference evidence="9 10" key="2">
    <citation type="journal article" date="2013" name="PLoS ONE">
        <title>INDIGO - INtegrated Data Warehouse of MIcrobial GenOmes with Examples from the Red Sea Extremophiles.</title>
        <authorList>
            <person name="Alam I."/>
            <person name="Antunes A."/>
            <person name="Kamau A.A."/>
            <person name="Ba Alawi W."/>
            <person name="Kalkatawi M."/>
            <person name="Stingl U."/>
            <person name="Bajic V.B."/>
        </authorList>
    </citation>
    <scope>NUCLEOTIDE SEQUENCE [LARGE SCALE GENOMIC DNA]</scope>
    <source>
        <strain evidence="9 10">SSD-17B</strain>
    </source>
</reference>
<evidence type="ECO:0000256" key="2">
    <source>
        <dbReference type="ARBA" id="ARBA00022448"/>
    </source>
</evidence>
<reference evidence="9 10" key="1">
    <citation type="journal article" date="2011" name="J. Bacteriol.">
        <title>Genome sequence of Haloplasma contractile, an unusual contractile bacterium from a deep-sea anoxic brine lake.</title>
        <authorList>
            <person name="Antunes A."/>
            <person name="Alam I."/>
            <person name="El Dorry H."/>
            <person name="Siam R."/>
            <person name="Robertson A."/>
            <person name="Bajic V.B."/>
            <person name="Stingl U."/>
        </authorList>
    </citation>
    <scope>NUCLEOTIDE SEQUENCE [LARGE SCALE GENOMIC DNA]</scope>
    <source>
        <strain evidence="9 10">SSD-17B</strain>
    </source>
</reference>
<keyword evidence="5 7" id="KW-1133">Transmembrane helix</keyword>
<keyword evidence="3" id="KW-1003">Cell membrane</keyword>
<feature type="transmembrane region" description="Helical" evidence="7">
    <location>
        <begin position="40"/>
        <end position="58"/>
    </location>
</feature>
<dbReference type="PANTHER" id="PTHR43744:SF8">
    <property type="entry name" value="SN-GLYCEROL-3-PHOSPHATE TRANSPORT SYSTEM PERMEASE PROTEIN UGPE"/>
    <property type="match status" value="1"/>
</dbReference>
<evidence type="ECO:0000256" key="4">
    <source>
        <dbReference type="ARBA" id="ARBA00022692"/>
    </source>
</evidence>
<dbReference type="InterPro" id="IPR035906">
    <property type="entry name" value="MetI-like_sf"/>
</dbReference>
<comment type="caution">
    <text evidence="9">The sequence shown here is derived from an EMBL/GenBank/DDBJ whole genome shotgun (WGS) entry which is preliminary data.</text>
</comment>
<feature type="transmembrane region" description="Helical" evidence="7">
    <location>
        <begin position="292"/>
        <end position="311"/>
    </location>
</feature>
<feature type="transmembrane region" description="Helical" evidence="7">
    <location>
        <begin position="105"/>
        <end position="127"/>
    </location>
</feature>
<dbReference type="OrthoDB" id="153186at2"/>
<accession>U2E8Y0</accession>
<proteinExistence type="inferred from homology"/>
<evidence type="ECO:0000313" key="9">
    <source>
        <dbReference type="EMBL" id="ERJ11598.1"/>
    </source>
</evidence>
<evidence type="ECO:0000259" key="8">
    <source>
        <dbReference type="PROSITE" id="PS50928"/>
    </source>
</evidence>
<dbReference type="GO" id="GO:0005886">
    <property type="term" value="C:plasma membrane"/>
    <property type="evidence" value="ECO:0007669"/>
    <property type="project" value="UniProtKB-SubCell"/>
</dbReference>
<evidence type="ECO:0000256" key="1">
    <source>
        <dbReference type="ARBA" id="ARBA00004651"/>
    </source>
</evidence>
<dbReference type="eggNOG" id="COG0395">
    <property type="taxonomic scope" value="Bacteria"/>
</dbReference>
<feature type="transmembrane region" description="Helical" evidence="7">
    <location>
        <begin position="222"/>
        <end position="245"/>
    </location>
</feature>
<evidence type="ECO:0000313" key="10">
    <source>
        <dbReference type="Proteomes" id="UP000005707"/>
    </source>
</evidence>
<dbReference type="Pfam" id="PF00528">
    <property type="entry name" value="BPD_transp_1"/>
    <property type="match status" value="1"/>
</dbReference>
<sequence length="327" mass="36924">MKKRLLNKLSDLKLNRNLTPEILNQKLLVSHKTKKIISQLGIYILLIGISYVFLYPLLQMISMAFMSKQDLVNPEVDWIPTSFSFKNFGIAASVLDLGKSLFNSIWFSLLLAITQTFITALAGFALARYNFKFKKFWFVMILVSFILPVPVVIIPRIMMIESIGDTLGTTLFGSFIPQLMFNLGGQGINSAILILIFYSFFKMIPASLDEAARMDGATSVEVFWHIFIKMSIPIITTVFLFSFVWNWNESHQTGIFIGDGLQLLPQQLSTFDSNFGSRLPSTSTEAKINETYKMAATIIAILPLFIIYLFAQKQFIEGIENTGITGE</sequence>
<dbReference type="SUPFAM" id="SSF161098">
    <property type="entry name" value="MetI-like"/>
    <property type="match status" value="1"/>
</dbReference>
<dbReference type="InParanoid" id="U2E8Y0"/>
<evidence type="ECO:0000256" key="3">
    <source>
        <dbReference type="ARBA" id="ARBA00022475"/>
    </source>
</evidence>
<evidence type="ECO:0000256" key="7">
    <source>
        <dbReference type="RuleBase" id="RU363032"/>
    </source>
</evidence>
<dbReference type="Gene3D" id="1.10.3720.10">
    <property type="entry name" value="MetI-like"/>
    <property type="match status" value="1"/>
</dbReference>
<dbReference type="AlphaFoldDB" id="U2E8Y0"/>
<dbReference type="GO" id="GO:0055085">
    <property type="term" value="P:transmembrane transport"/>
    <property type="evidence" value="ECO:0007669"/>
    <property type="project" value="InterPro"/>
</dbReference>
<feature type="transmembrane region" description="Helical" evidence="7">
    <location>
        <begin position="179"/>
        <end position="201"/>
    </location>
</feature>
<evidence type="ECO:0000256" key="5">
    <source>
        <dbReference type="ARBA" id="ARBA00022989"/>
    </source>
</evidence>
<comment type="subcellular location">
    <subcellularLocation>
        <location evidence="1 7">Cell membrane</location>
        <topology evidence="1 7">Multi-pass membrane protein</topology>
    </subcellularLocation>
</comment>
<keyword evidence="6 7" id="KW-0472">Membrane</keyword>
<keyword evidence="2 7" id="KW-0813">Transport</keyword>
<dbReference type="PANTHER" id="PTHR43744">
    <property type="entry name" value="ABC TRANSPORTER PERMEASE PROTEIN MG189-RELATED-RELATED"/>
    <property type="match status" value="1"/>
</dbReference>
<gene>
    <name evidence="9" type="ORF">HLPCO_002299</name>
</gene>
<dbReference type="Proteomes" id="UP000005707">
    <property type="component" value="Unassembled WGS sequence"/>
</dbReference>
<dbReference type="CDD" id="cd06261">
    <property type="entry name" value="TM_PBP2"/>
    <property type="match status" value="1"/>
</dbReference>